<evidence type="ECO:0000313" key="2">
    <source>
        <dbReference type="Proteomes" id="UP000601435"/>
    </source>
</evidence>
<comment type="caution">
    <text evidence="1">The sequence shown here is derived from an EMBL/GenBank/DDBJ whole genome shotgun (WGS) entry which is preliminary data.</text>
</comment>
<keyword evidence="2" id="KW-1185">Reference proteome</keyword>
<organism evidence="1 2">
    <name type="scientific">Symbiodinium necroappetens</name>
    <dbReference type="NCBI Taxonomy" id="1628268"/>
    <lineage>
        <taxon>Eukaryota</taxon>
        <taxon>Sar</taxon>
        <taxon>Alveolata</taxon>
        <taxon>Dinophyceae</taxon>
        <taxon>Suessiales</taxon>
        <taxon>Symbiodiniaceae</taxon>
        <taxon>Symbiodinium</taxon>
    </lineage>
</organism>
<gene>
    <name evidence="1" type="ORF">SNEC2469_LOCUS28500</name>
</gene>
<protein>
    <submittedName>
        <fullName evidence="1">Uncharacterized protein</fullName>
    </submittedName>
</protein>
<feature type="non-terminal residue" evidence="1">
    <location>
        <position position="1"/>
    </location>
</feature>
<sequence length="98" mass="10842">GTHDALLGDALLAVTEDSPVCWGVYYVNLWDVQKRTLFMGPGRSGVVIYANTLVHLLAVVGHARAHQLLKFEGVDYLLLLLKFLRVPAHVNYVHCTNG</sequence>
<dbReference type="Proteomes" id="UP000601435">
    <property type="component" value="Unassembled WGS sequence"/>
</dbReference>
<reference evidence="1" key="1">
    <citation type="submission" date="2021-02" db="EMBL/GenBank/DDBJ databases">
        <authorList>
            <person name="Dougan E. K."/>
            <person name="Rhodes N."/>
            <person name="Thang M."/>
            <person name="Chan C."/>
        </authorList>
    </citation>
    <scope>NUCLEOTIDE SEQUENCE</scope>
</reference>
<name>A0A813APF5_9DINO</name>
<feature type="non-terminal residue" evidence="1">
    <location>
        <position position="98"/>
    </location>
</feature>
<dbReference type="AlphaFoldDB" id="A0A813APF5"/>
<proteinExistence type="predicted"/>
<dbReference type="EMBL" id="CAJNJA010062097">
    <property type="protein sequence ID" value="CAE7875521.1"/>
    <property type="molecule type" value="Genomic_DNA"/>
</dbReference>
<evidence type="ECO:0000313" key="1">
    <source>
        <dbReference type="EMBL" id="CAE7875521.1"/>
    </source>
</evidence>
<accession>A0A813APF5</accession>